<dbReference type="Gene3D" id="3.40.710.10">
    <property type="entry name" value="DD-peptidase/beta-lactamase superfamily"/>
    <property type="match status" value="1"/>
</dbReference>
<sequence length="385" mass="42426">MRRLGYALAVLAVVLASLAAWKREDIIRLMAVQSLFSEDRIVWNFSHMDSLFRAVPLDAGAAPEPLPEGPAVTLPDGWDAWLKRRAITGVVILKSGVRVHEAYRLGTGQADERISWSVAKSYLSGLFGILVAEGHVDSLGAQVVEYVPELKGSAYDGVTILNVLQMSSGVEFDEDYLDFWSDINKMGRVLALGGSMDRFAAGLTVRAHSPGEAWEYVSIDTHVLGMVARAATGRDLPDLMAEKLLRPLGTYGQPYYLTDGYGVAFALGGLNLTTRDYSRMGEMFRQMGRFGGRQIVPADWVAESTRPSARTKEGARQYGYQWWMAADARPGEFMARGVYGQYVYIDRSSGTVIAVNAADRNFREHGAFEDALDMFRRIATGEGKV</sequence>
<dbReference type="InterPro" id="IPR050789">
    <property type="entry name" value="Diverse_Enzym_Activities"/>
</dbReference>
<name>A0A940MQT1_9RHOB</name>
<reference evidence="2" key="1">
    <citation type="submission" date="2021-03" db="EMBL/GenBank/DDBJ databases">
        <title>Sagittula salina sp. nov. strain M10.9X isolated from the marine waste.</title>
        <authorList>
            <person name="Satari L."/>
            <person name="Molina-Menor E."/>
            <person name="Vidal-Verdu A."/>
            <person name="Pascual J."/>
            <person name="Pereto J."/>
            <person name="Porcar M."/>
        </authorList>
    </citation>
    <scope>NUCLEOTIDE SEQUENCE</scope>
    <source>
        <strain evidence="2">M10.9X</strain>
    </source>
</reference>
<accession>A0A940MQT1</accession>
<organism evidence="2 3">
    <name type="scientific">Sagittula salina</name>
    <dbReference type="NCBI Taxonomy" id="2820268"/>
    <lineage>
        <taxon>Bacteria</taxon>
        <taxon>Pseudomonadati</taxon>
        <taxon>Pseudomonadota</taxon>
        <taxon>Alphaproteobacteria</taxon>
        <taxon>Rhodobacterales</taxon>
        <taxon>Roseobacteraceae</taxon>
        <taxon>Sagittula</taxon>
    </lineage>
</organism>
<dbReference type="SUPFAM" id="SSF56601">
    <property type="entry name" value="beta-lactamase/transpeptidase-like"/>
    <property type="match status" value="1"/>
</dbReference>
<dbReference type="Proteomes" id="UP000675940">
    <property type="component" value="Unassembled WGS sequence"/>
</dbReference>
<dbReference type="InterPro" id="IPR012338">
    <property type="entry name" value="Beta-lactam/transpept-like"/>
</dbReference>
<keyword evidence="2" id="KW-0378">Hydrolase</keyword>
<feature type="domain" description="Beta-lactamase-related" evidence="1">
    <location>
        <begin position="116"/>
        <end position="359"/>
    </location>
</feature>
<gene>
    <name evidence="2" type="ORF">J5474_02515</name>
</gene>
<dbReference type="GO" id="GO:0016787">
    <property type="term" value="F:hydrolase activity"/>
    <property type="evidence" value="ECO:0007669"/>
    <property type="project" value="UniProtKB-KW"/>
</dbReference>
<dbReference type="RefSeq" id="WP_209358988.1">
    <property type="nucleotide sequence ID" value="NZ_JAGISH010000001.1"/>
</dbReference>
<dbReference type="InterPro" id="IPR001466">
    <property type="entry name" value="Beta-lactam-related"/>
</dbReference>
<evidence type="ECO:0000313" key="2">
    <source>
        <dbReference type="EMBL" id="MBP0481364.1"/>
    </source>
</evidence>
<dbReference type="PANTHER" id="PTHR43283">
    <property type="entry name" value="BETA-LACTAMASE-RELATED"/>
    <property type="match status" value="1"/>
</dbReference>
<dbReference type="AlphaFoldDB" id="A0A940MQT1"/>
<comment type="caution">
    <text evidence="2">The sequence shown here is derived from an EMBL/GenBank/DDBJ whole genome shotgun (WGS) entry which is preliminary data.</text>
</comment>
<dbReference type="EMBL" id="JAGISH010000001">
    <property type="protein sequence ID" value="MBP0481364.1"/>
    <property type="molecule type" value="Genomic_DNA"/>
</dbReference>
<protein>
    <submittedName>
        <fullName evidence="2">Serine hydrolase</fullName>
    </submittedName>
</protein>
<evidence type="ECO:0000259" key="1">
    <source>
        <dbReference type="Pfam" id="PF00144"/>
    </source>
</evidence>
<proteinExistence type="predicted"/>
<dbReference type="Pfam" id="PF00144">
    <property type="entry name" value="Beta-lactamase"/>
    <property type="match status" value="1"/>
</dbReference>
<keyword evidence="3" id="KW-1185">Reference proteome</keyword>
<evidence type="ECO:0000313" key="3">
    <source>
        <dbReference type="Proteomes" id="UP000675940"/>
    </source>
</evidence>
<dbReference type="PANTHER" id="PTHR43283:SF14">
    <property type="entry name" value="BLL8153 PROTEIN"/>
    <property type="match status" value="1"/>
</dbReference>